<keyword evidence="9" id="KW-1133">Transmembrane helix</keyword>
<dbReference type="CDD" id="cd14014">
    <property type="entry name" value="STKc_PknB_like"/>
    <property type="match status" value="1"/>
</dbReference>
<evidence type="ECO:0000256" key="2">
    <source>
        <dbReference type="ARBA" id="ARBA00012513"/>
    </source>
</evidence>
<evidence type="ECO:0000256" key="1">
    <source>
        <dbReference type="ARBA" id="ARBA00010886"/>
    </source>
</evidence>
<feature type="binding site" evidence="7">
    <location>
        <position position="46"/>
    </location>
    <ligand>
        <name>ATP</name>
        <dbReference type="ChEBI" id="CHEBI:30616"/>
    </ligand>
</feature>
<evidence type="ECO:0000256" key="7">
    <source>
        <dbReference type="PROSITE-ProRule" id="PRU10141"/>
    </source>
</evidence>
<dbReference type="InterPro" id="IPR008271">
    <property type="entry name" value="Ser/Thr_kinase_AS"/>
</dbReference>
<keyword evidence="12" id="KW-1185">Reference proteome</keyword>
<evidence type="ECO:0000256" key="9">
    <source>
        <dbReference type="SAM" id="Phobius"/>
    </source>
</evidence>
<dbReference type="SUPFAM" id="SSF56112">
    <property type="entry name" value="Protein kinase-like (PK-like)"/>
    <property type="match status" value="1"/>
</dbReference>
<dbReference type="PANTHER" id="PTHR43671">
    <property type="entry name" value="SERINE/THREONINE-PROTEIN KINASE NEK"/>
    <property type="match status" value="1"/>
</dbReference>
<dbReference type="GO" id="GO:0004674">
    <property type="term" value="F:protein serine/threonine kinase activity"/>
    <property type="evidence" value="ECO:0007669"/>
    <property type="project" value="UniProtKB-KW"/>
</dbReference>
<dbReference type="PROSITE" id="PS00107">
    <property type="entry name" value="PROTEIN_KINASE_ATP"/>
    <property type="match status" value="1"/>
</dbReference>
<evidence type="ECO:0000256" key="6">
    <source>
        <dbReference type="ARBA" id="ARBA00022840"/>
    </source>
</evidence>
<feature type="domain" description="Protein kinase" evidence="10">
    <location>
        <begin position="17"/>
        <end position="280"/>
    </location>
</feature>
<dbReference type="RefSeq" id="WP_135118989.1">
    <property type="nucleotide sequence ID" value="NZ_SPQZ01000001.1"/>
</dbReference>
<dbReference type="GO" id="GO:0005524">
    <property type="term" value="F:ATP binding"/>
    <property type="evidence" value="ECO:0007669"/>
    <property type="project" value="UniProtKB-UniRule"/>
</dbReference>
<dbReference type="SMART" id="SM00220">
    <property type="entry name" value="S_TKc"/>
    <property type="match status" value="1"/>
</dbReference>
<keyword evidence="3" id="KW-0808">Transferase</keyword>
<evidence type="ECO:0000256" key="4">
    <source>
        <dbReference type="ARBA" id="ARBA00022741"/>
    </source>
</evidence>
<sequence>MSAGDHQRIGQVLADRYELTDVVGRGGMATVYRARDRNLGRFVAVKFFAPGTALDDARRRAEVDLLARVNHPNLVALHDAQLAPADSEDPSYIVMELVEGPDLRAVLDAGPLSGPATALLAAEIAEALAVVHAQGIVHRDLKPANILLAPTGLPSPKYHARLTDFGIAHLVGADRVTTAGTVIGTAAYLSPEQAAGADPGPQSDIYALGLLLLECLTGVRVYSGTVIEAMSARAARDPAIPDGLPVEWASLLTQMTSRDPSLRPSAMDVAIKARKDAPALDGWSSVAAQNGADGTEATAAMPAPTRLLPPATAATVDLASPSPVPVAASPAVERPRRGLAVAAGVVVLAGAVVAGTVFIASGAGSPKEPADTPAATSEPSPVPTTDAPQPPATVDPVVEEPTEPETGNPGKGNGNGNPGPGPGPGPEKDKKDKDDKGNGKKQPDCLPDHVSVLAAADRRHPFYCRAEVSLATPSRKVADAGSFSHSSRVSRRPASR</sequence>
<comment type="similarity">
    <text evidence="1">Belongs to the protein kinase superfamily. NEK Ser/Thr protein kinase family. NIMA subfamily.</text>
</comment>
<keyword evidence="5 11" id="KW-0418">Kinase</keyword>
<name>A0A4Y9RAA2_9MICO</name>
<dbReference type="Gene3D" id="3.30.200.20">
    <property type="entry name" value="Phosphorylase Kinase, domain 1"/>
    <property type="match status" value="1"/>
</dbReference>
<organism evidence="11 12">
    <name type="scientific">Orlajensenia leifsoniae</name>
    <dbReference type="NCBI Taxonomy" id="2561933"/>
    <lineage>
        <taxon>Bacteria</taxon>
        <taxon>Bacillati</taxon>
        <taxon>Actinomycetota</taxon>
        <taxon>Actinomycetes</taxon>
        <taxon>Micrococcales</taxon>
        <taxon>Microbacteriaceae</taxon>
        <taxon>Orlajensenia</taxon>
    </lineage>
</organism>
<accession>A0A4Y9RAA2</accession>
<feature type="transmembrane region" description="Helical" evidence="9">
    <location>
        <begin position="339"/>
        <end position="360"/>
    </location>
</feature>
<dbReference type="InterPro" id="IPR017441">
    <property type="entry name" value="Protein_kinase_ATP_BS"/>
</dbReference>
<evidence type="ECO:0000256" key="5">
    <source>
        <dbReference type="ARBA" id="ARBA00022777"/>
    </source>
</evidence>
<dbReference type="InterPro" id="IPR011009">
    <property type="entry name" value="Kinase-like_dom_sf"/>
</dbReference>
<dbReference type="PROSITE" id="PS00108">
    <property type="entry name" value="PROTEIN_KINASE_ST"/>
    <property type="match status" value="1"/>
</dbReference>
<dbReference type="Proteomes" id="UP000298127">
    <property type="component" value="Unassembled WGS sequence"/>
</dbReference>
<protein>
    <recommendedName>
        <fullName evidence="2">non-specific serine/threonine protein kinase</fullName>
        <ecNumber evidence="2">2.7.11.1</ecNumber>
    </recommendedName>
</protein>
<feature type="region of interest" description="Disordered" evidence="8">
    <location>
        <begin position="467"/>
        <end position="496"/>
    </location>
</feature>
<keyword evidence="9" id="KW-0812">Transmembrane</keyword>
<gene>
    <name evidence="11" type="ORF">E4M00_02930</name>
</gene>
<keyword evidence="6 7" id="KW-0067">ATP-binding</keyword>
<evidence type="ECO:0000256" key="3">
    <source>
        <dbReference type="ARBA" id="ARBA00022679"/>
    </source>
</evidence>
<dbReference type="InterPro" id="IPR050660">
    <property type="entry name" value="NEK_Ser/Thr_kinase"/>
</dbReference>
<proteinExistence type="inferred from homology"/>
<reference evidence="11 12" key="1">
    <citation type="journal article" date="2018" name="J. Microbiol.">
        <title>Leifsonia flava sp. nov., a novel actinobacterium isolated from the rhizosphere of Aquilegia viridiflora.</title>
        <authorList>
            <person name="Cai Y."/>
            <person name="Tao W.Z."/>
            <person name="Ma Y.J."/>
            <person name="Cheng J."/>
            <person name="Zhang M.Y."/>
            <person name="Zhang Y.X."/>
        </authorList>
    </citation>
    <scope>NUCLEOTIDE SEQUENCE [LARGE SCALE GENOMIC DNA]</scope>
    <source>
        <strain evidence="11 12">SYP-B2174</strain>
    </source>
</reference>
<dbReference type="PANTHER" id="PTHR43671:SF13">
    <property type="entry name" value="SERINE_THREONINE-PROTEIN KINASE NEK2"/>
    <property type="match status" value="1"/>
</dbReference>
<dbReference type="Pfam" id="PF00069">
    <property type="entry name" value="Pkinase"/>
    <property type="match status" value="1"/>
</dbReference>
<dbReference type="PROSITE" id="PS50011">
    <property type="entry name" value="PROTEIN_KINASE_DOM"/>
    <property type="match status" value="1"/>
</dbReference>
<dbReference type="InterPro" id="IPR000719">
    <property type="entry name" value="Prot_kinase_dom"/>
</dbReference>
<evidence type="ECO:0000259" key="10">
    <source>
        <dbReference type="PROSITE" id="PS50011"/>
    </source>
</evidence>
<evidence type="ECO:0000313" key="11">
    <source>
        <dbReference type="EMBL" id="TFW00157.1"/>
    </source>
</evidence>
<evidence type="ECO:0000313" key="12">
    <source>
        <dbReference type="Proteomes" id="UP000298127"/>
    </source>
</evidence>
<comment type="caution">
    <text evidence="11">The sequence shown here is derived from an EMBL/GenBank/DDBJ whole genome shotgun (WGS) entry which is preliminary data.</text>
</comment>
<dbReference type="EMBL" id="SPQZ01000001">
    <property type="protein sequence ID" value="TFW00157.1"/>
    <property type="molecule type" value="Genomic_DNA"/>
</dbReference>
<feature type="compositionally biased region" description="Basic and acidic residues" evidence="8">
    <location>
        <begin position="426"/>
        <end position="447"/>
    </location>
</feature>
<dbReference type="AlphaFoldDB" id="A0A4Y9RAA2"/>
<keyword evidence="11" id="KW-0723">Serine/threonine-protein kinase</keyword>
<dbReference type="EC" id="2.7.11.1" evidence="2"/>
<feature type="compositionally biased region" description="Gly residues" evidence="8">
    <location>
        <begin position="409"/>
        <end position="418"/>
    </location>
</feature>
<keyword evidence="4 7" id="KW-0547">Nucleotide-binding</keyword>
<feature type="region of interest" description="Disordered" evidence="8">
    <location>
        <begin position="362"/>
        <end position="452"/>
    </location>
</feature>
<dbReference type="Gene3D" id="1.10.510.10">
    <property type="entry name" value="Transferase(Phosphotransferase) domain 1"/>
    <property type="match status" value="1"/>
</dbReference>
<evidence type="ECO:0000256" key="8">
    <source>
        <dbReference type="SAM" id="MobiDB-lite"/>
    </source>
</evidence>
<keyword evidence="9" id="KW-0472">Membrane</keyword>